<dbReference type="AlphaFoldDB" id="A0A5C6EJI8"/>
<name>A0A5C6EJI8_9BACT</name>
<dbReference type="Proteomes" id="UP000318288">
    <property type="component" value="Unassembled WGS sequence"/>
</dbReference>
<evidence type="ECO:0000259" key="2">
    <source>
        <dbReference type="Pfam" id="PF07589"/>
    </source>
</evidence>
<dbReference type="InterPro" id="IPR013424">
    <property type="entry name" value="Ice-binding_C"/>
</dbReference>
<comment type="caution">
    <text evidence="3">The sequence shown here is derived from an EMBL/GenBank/DDBJ whole genome shotgun (WGS) entry which is preliminary data.</text>
</comment>
<evidence type="ECO:0000313" key="3">
    <source>
        <dbReference type="EMBL" id="TWU48670.1"/>
    </source>
</evidence>
<sequence length="218" mass="23133" precursor="true">MIRLLFVFVILASTSFASSQADLIYDFRFDQSSYSAEAGSTFSVDIIFRETATEGENLMFFTAPTGLTSLGPVRVTYQPVGPATDVLQVADEADIEVGGLFTGLSFKLIDNPNFVSEVGGENSSGIKIGSNATFHEVNLATITFTVVGAPGQSSLLGLNPNDFGEVFFNNEIFPAATASFGSATFSVVAVPEPSSIAMVGFAIAAGGLQWRRRRAKRS</sequence>
<proteinExistence type="predicted"/>
<dbReference type="EMBL" id="SJPW01000006">
    <property type="protein sequence ID" value="TWU48670.1"/>
    <property type="molecule type" value="Genomic_DNA"/>
</dbReference>
<accession>A0A5C6EJI8</accession>
<keyword evidence="1" id="KW-0732">Signal</keyword>
<feature type="chain" id="PRO_5022667106" evidence="1">
    <location>
        <begin position="20"/>
        <end position="218"/>
    </location>
</feature>
<evidence type="ECO:0000313" key="4">
    <source>
        <dbReference type="Proteomes" id="UP000318288"/>
    </source>
</evidence>
<dbReference type="Pfam" id="PF07589">
    <property type="entry name" value="PEP-CTERM"/>
    <property type="match status" value="1"/>
</dbReference>
<feature type="domain" description="Ice-binding protein C-terminal" evidence="2">
    <location>
        <begin position="189"/>
        <end position="213"/>
    </location>
</feature>
<reference evidence="3 4" key="1">
    <citation type="submission" date="2019-02" db="EMBL/GenBank/DDBJ databases">
        <title>Deep-cultivation of Planctomycetes and their phenomic and genomic characterization uncovers novel biology.</title>
        <authorList>
            <person name="Wiegand S."/>
            <person name="Jogler M."/>
            <person name="Boedeker C."/>
            <person name="Pinto D."/>
            <person name="Vollmers J."/>
            <person name="Rivas-Marin E."/>
            <person name="Kohn T."/>
            <person name="Peeters S.H."/>
            <person name="Heuer A."/>
            <person name="Rast P."/>
            <person name="Oberbeckmann S."/>
            <person name="Bunk B."/>
            <person name="Jeske O."/>
            <person name="Meyerdierks A."/>
            <person name="Storesund J.E."/>
            <person name="Kallscheuer N."/>
            <person name="Luecker S."/>
            <person name="Lage O.M."/>
            <person name="Pohl T."/>
            <person name="Merkel B.J."/>
            <person name="Hornburger P."/>
            <person name="Mueller R.-W."/>
            <person name="Bruemmer F."/>
            <person name="Labrenz M."/>
            <person name="Spormann A.M."/>
            <person name="Op Den Camp H."/>
            <person name="Overmann J."/>
            <person name="Amann R."/>
            <person name="Jetten M.S.M."/>
            <person name="Mascher T."/>
            <person name="Medema M.H."/>
            <person name="Devos D.P."/>
            <person name="Kaster A.-K."/>
            <person name="Ovreas L."/>
            <person name="Rohde M."/>
            <person name="Galperin M.Y."/>
            <person name="Jogler C."/>
        </authorList>
    </citation>
    <scope>NUCLEOTIDE SEQUENCE [LARGE SCALE GENOMIC DNA]</scope>
    <source>
        <strain evidence="3 4">Poly51</strain>
    </source>
</reference>
<dbReference type="RefSeq" id="WP_146460161.1">
    <property type="nucleotide sequence ID" value="NZ_SJPW01000006.1"/>
</dbReference>
<dbReference type="NCBIfam" id="TIGR02595">
    <property type="entry name" value="PEP_CTERM"/>
    <property type="match status" value="1"/>
</dbReference>
<keyword evidence="4" id="KW-1185">Reference proteome</keyword>
<dbReference type="OrthoDB" id="9976089at2"/>
<gene>
    <name evidence="3" type="ORF">Poly51_45710</name>
</gene>
<protein>
    <submittedName>
        <fullName evidence="3">PEP-CTERM motif protein</fullName>
    </submittedName>
</protein>
<organism evidence="3 4">
    <name type="scientific">Rubripirellula tenax</name>
    <dbReference type="NCBI Taxonomy" id="2528015"/>
    <lineage>
        <taxon>Bacteria</taxon>
        <taxon>Pseudomonadati</taxon>
        <taxon>Planctomycetota</taxon>
        <taxon>Planctomycetia</taxon>
        <taxon>Pirellulales</taxon>
        <taxon>Pirellulaceae</taxon>
        <taxon>Rubripirellula</taxon>
    </lineage>
</organism>
<evidence type="ECO:0000256" key="1">
    <source>
        <dbReference type="SAM" id="SignalP"/>
    </source>
</evidence>
<feature type="signal peptide" evidence="1">
    <location>
        <begin position="1"/>
        <end position="19"/>
    </location>
</feature>